<dbReference type="Gene3D" id="3.30.300.30">
    <property type="match status" value="1"/>
</dbReference>
<dbReference type="InterPro" id="IPR020845">
    <property type="entry name" value="AMP-binding_CS"/>
</dbReference>
<accession>A0AAW9RGQ3</accession>
<feature type="domain" description="AMP-dependent synthetase/ligase" evidence="1">
    <location>
        <begin position="31"/>
        <end position="372"/>
    </location>
</feature>
<dbReference type="Pfam" id="PF13193">
    <property type="entry name" value="AMP-binding_C"/>
    <property type="match status" value="1"/>
</dbReference>
<name>A0AAW9RGQ3_9GAMM</name>
<evidence type="ECO:0000259" key="2">
    <source>
        <dbReference type="Pfam" id="PF13193"/>
    </source>
</evidence>
<evidence type="ECO:0000313" key="4">
    <source>
        <dbReference type="Proteomes" id="UP001359886"/>
    </source>
</evidence>
<dbReference type="Pfam" id="PF00501">
    <property type="entry name" value="AMP-binding"/>
    <property type="match status" value="1"/>
</dbReference>
<reference evidence="3 4" key="1">
    <citation type="submission" date="2024-02" db="EMBL/GenBank/DDBJ databases">
        <title>A novel Wenzhouxiangellaceae bacterium, isolated from coastal sediments.</title>
        <authorList>
            <person name="Du Z.-J."/>
            <person name="Ye Y.-Q."/>
            <person name="Zhang X.-Y."/>
        </authorList>
    </citation>
    <scope>NUCLEOTIDE SEQUENCE [LARGE SCALE GENOMIC DNA]</scope>
    <source>
        <strain evidence="3 4">CH-27</strain>
    </source>
</reference>
<dbReference type="SUPFAM" id="SSF56801">
    <property type="entry name" value="Acetyl-CoA synthetase-like"/>
    <property type="match status" value="1"/>
</dbReference>
<protein>
    <submittedName>
        <fullName evidence="3">Class I adenylate-forming enzyme family protein</fullName>
    </submittedName>
</protein>
<dbReference type="InterPro" id="IPR050237">
    <property type="entry name" value="ATP-dep_AMP-bd_enzyme"/>
</dbReference>
<dbReference type="InterPro" id="IPR042099">
    <property type="entry name" value="ANL_N_sf"/>
</dbReference>
<sequence>MSESRKSLPDLPFAPSFCGLGEQIAIHGRFRPHEPALIEGDRTVDWGSYDRTGNRIGHALIASGIQPGDRIALLAGNHLWAHEVLLGIWRAGAAAVPLSPLLDDGALQRMLEDSGAAMLLVGTDYLERADGIAPPGTQVIREGGEFTQWGQDGAETPTGRVNAADDLALIIYSSGTTGVPKGIAHSHGSRLSFASGFAAEFRFHCHSVALSCVPMHSNGAWLSWSPAKWMGAATVILPAFSADAFIDAIRRHRPTHGFIVPAMAAVLLAQPGIENAGLDCFETAITAGSPMPRGVKEAVQKLTGGALYELWGLTEGVATIITPQDMEQRPESVGRPMLGCDIRIVDEHGQDITFSGTGEIVGHSAGQMSGYWNRPDANAELVWRDPTGWIFLRTGDLGEFDRSGYLTLRGRMKDMIISGGLNVYPVDIETVLLEHQDVHDAAVVAAPHEKWGEVPVAFIKPEPDADTDPQLADAILEWANARLARHQRLHRVLIHPDDFPRNTMGKVIKARLQEAL</sequence>
<dbReference type="RefSeq" id="WP_354695343.1">
    <property type="nucleotide sequence ID" value="NZ_JAZHOG010000006.1"/>
</dbReference>
<gene>
    <name evidence="3" type="ORF">V3330_10320</name>
</gene>
<dbReference type="PANTHER" id="PTHR43767">
    <property type="entry name" value="LONG-CHAIN-FATTY-ACID--COA LIGASE"/>
    <property type="match status" value="1"/>
</dbReference>
<dbReference type="PANTHER" id="PTHR43767:SF1">
    <property type="entry name" value="NONRIBOSOMAL PEPTIDE SYNTHASE PES1 (EUROFUNG)-RELATED"/>
    <property type="match status" value="1"/>
</dbReference>
<dbReference type="Proteomes" id="UP001359886">
    <property type="component" value="Unassembled WGS sequence"/>
</dbReference>
<proteinExistence type="predicted"/>
<dbReference type="EMBL" id="JAZHOG010000006">
    <property type="protein sequence ID" value="MEJ8568020.1"/>
    <property type="molecule type" value="Genomic_DNA"/>
</dbReference>
<dbReference type="InterPro" id="IPR025110">
    <property type="entry name" value="AMP-bd_C"/>
</dbReference>
<dbReference type="InterPro" id="IPR000873">
    <property type="entry name" value="AMP-dep_synth/lig_dom"/>
</dbReference>
<feature type="domain" description="AMP-binding enzyme C-terminal" evidence="2">
    <location>
        <begin position="428"/>
        <end position="506"/>
    </location>
</feature>
<dbReference type="GO" id="GO:0016878">
    <property type="term" value="F:acid-thiol ligase activity"/>
    <property type="evidence" value="ECO:0007669"/>
    <property type="project" value="UniProtKB-ARBA"/>
</dbReference>
<keyword evidence="4" id="KW-1185">Reference proteome</keyword>
<dbReference type="PROSITE" id="PS00455">
    <property type="entry name" value="AMP_BINDING"/>
    <property type="match status" value="1"/>
</dbReference>
<dbReference type="InterPro" id="IPR045851">
    <property type="entry name" value="AMP-bd_C_sf"/>
</dbReference>
<dbReference type="Gene3D" id="3.40.50.12780">
    <property type="entry name" value="N-terminal domain of ligase-like"/>
    <property type="match status" value="1"/>
</dbReference>
<evidence type="ECO:0000313" key="3">
    <source>
        <dbReference type="EMBL" id="MEJ8568020.1"/>
    </source>
</evidence>
<comment type="caution">
    <text evidence="3">The sequence shown here is derived from an EMBL/GenBank/DDBJ whole genome shotgun (WGS) entry which is preliminary data.</text>
</comment>
<dbReference type="AlphaFoldDB" id="A0AAW9RGQ3"/>
<evidence type="ECO:0000259" key="1">
    <source>
        <dbReference type="Pfam" id="PF00501"/>
    </source>
</evidence>
<organism evidence="3 4">
    <name type="scientific">Elongatibacter sediminis</name>
    <dbReference type="NCBI Taxonomy" id="3119006"/>
    <lineage>
        <taxon>Bacteria</taxon>
        <taxon>Pseudomonadati</taxon>
        <taxon>Pseudomonadota</taxon>
        <taxon>Gammaproteobacteria</taxon>
        <taxon>Chromatiales</taxon>
        <taxon>Wenzhouxiangellaceae</taxon>
        <taxon>Elongatibacter</taxon>
    </lineage>
</organism>